<evidence type="ECO:0000313" key="1">
    <source>
        <dbReference type="EMBL" id="VFJ53037.1"/>
    </source>
</evidence>
<protein>
    <submittedName>
        <fullName evidence="1">Uncharacterized protein</fullName>
    </submittedName>
</protein>
<name>A0A450SI67_9GAMM</name>
<proteinExistence type="predicted"/>
<dbReference type="EMBL" id="CAADEW010000040">
    <property type="protein sequence ID" value="VFJ53037.1"/>
    <property type="molecule type" value="Genomic_DNA"/>
</dbReference>
<sequence length="89" mass="9993">MIYAFSETALGKSIAPKPGGFTMAELAAKVRDLLPDGALTYTTRHAAYDFSKFRGKKFVEKIENSRRYRTLPDGIRVLVGMLRSFNFGK</sequence>
<reference evidence="1" key="1">
    <citation type="submission" date="2019-02" db="EMBL/GenBank/DDBJ databases">
        <authorList>
            <person name="Gruber-Vodicka R. H."/>
            <person name="Seah K. B. B."/>
        </authorList>
    </citation>
    <scope>NUCLEOTIDE SEQUENCE</scope>
    <source>
        <strain evidence="2">BECK_BZ106</strain>
        <strain evidence="1">BECK_BZ15</strain>
    </source>
</reference>
<organism evidence="1">
    <name type="scientific">Candidatus Kentrum sp. FW</name>
    <dbReference type="NCBI Taxonomy" id="2126338"/>
    <lineage>
        <taxon>Bacteria</taxon>
        <taxon>Pseudomonadati</taxon>
        <taxon>Pseudomonadota</taxon>
        <taxon>Gammaproteobacteria</taxon>
        <taxon>Candidatus Kentrum</taxon>
    </lineage>
</organism>
<dbReference type="AlphaFoldDB" id="A0A450SI67"/>
<gene>
    <name evidence="1" type="ORF">BECKFW1821A_GA0114235_10401</name>
    <name evidence="2" type="ORF">BECKFW1821B_GA0114236_10461</name>
</gene>
<dbReference type="EMBL" id="CAADFD010000046">
    <property type="protein sequence ID" value="VFJ59137.1"/>
    <property type="molecule type" value="Genomic_DNA"/>
</dbReference>
<accession>A0A450SI67</accession>
<evidence type="ECO:0000313" key="2">
    <source>
        <dbReference type="EMBL" id="VFJ59137.1"/>
    </source>
</evidence>